<name>A7HMV6_FERNB</name>
<organism evidence="1 2">
    <name type="scientific">Fervidobacterium nodosum (strain ATCC 35602 / DSM 5306 / Rt17-B1)</name>
    <dbReference type="NCBI Taxonomy" id="381764"/>
    <lineage>
        <taxon>Bacteria</taxon>
        <taxon>Thermotogati</taxon>
        <taxon>Thermotogota</taxon>
        <taxon>Thermotogae</taxon>
        <taxon>Thermotogales</taxon>
        <taxon>Fervidobacteriaceae</taxon>
        <taxon>Fervidobacterium</taxon>
    </lineage>
</organism>
<accession>A7HMV6</accession>
<gene>
    <name evidence="1" type="ordered locus">Fnod_1393</name>
</gene>
<dbReference type="EMBL" id="CP000771">
    <property type="protein sequence ID" value="ABS61239.1"/>
    <property type="molecule type" value="Genomic_DNA"/>
</dbReference>
<dbReference type="KEGG" id="fno:Fnod_1393"/>
<dbReference type="STRING" id="381764.Fnod_1393"/>
<dbReference type="Proteomes" id="UP000002415">
    <property type="component" value="Chromosome"/>
</dbReference>
<protein>
    <submittedName>
        <fullName evidence="1">Uncharacterized protein</fullName>
    </submittedName>
</protein>
<sequence length="201" mass="23594">MDLIEIITEWNFQAPRTITTEDIKLVYNTLDEEFLSVSHFLSKKYYPYEKGYYVFGKTYLKIRTYESRVGSIAKKLIKLFINGTSPCSISIQEISPNSEGFIIANKELGELNYDEVLSHIEDCYFSLAERLYNGFYQKKLIPVITNYKSNLYRIQLFGDEKVIELFNIVGLNIFGKRLFFYHKEELGELEKLSNKIKEVLI</sequence>
<evidence type="ECO:0000313" key="2">
    <source>
        <dbReference type="Proteomes" id="UP000002415"/>
    </source>
</evidence>
<evidence type="ECO:0000313" key="1">
    <source>
        <dbReference type="EMBL" id="ABS61239.1"/>
    </source>
</evidence>
<dbReference type="AlphaFoldDB" id="A7HMV6"/>
<reference evidence="1 2" key="1">
    <citation type="submission" date="2007-07" db="EMBL/GenBank/DDBJ databases">
        <title>Complete sequence of Fervidobacterium nodosum Rt17-B1.</title>
        <authorList>
            <consortium name="US DOE Joint Genome Institute"/>
            <person name="Copeland A."/>
            <person name="Lucas S."/>
            <person name="Lapidus A."/>
            <person name="Barry K."/>
            <person name="Glavina del Rio T."/>
            <person name="Dalin E."/>
            <person name="Tice H."/>
            <person name="Pitluck S."/>
            <person name="Saunders E."/>
            <person name="Brettin T."/>
            <person name="Bruce D."/>
            <person name="Detter J.C."/>
            <person name="Han C."/>
            <person name="Schmutz J."/>
            <person name="Larimer F."/>
            <person name="Land M."/>
            <person name="Hauser L."/>
            <person name="Kyrpides N."/>
            <person name="Mikhailova N."/>
            <person name="Nelson K."/>
            <person name="Gogarten J.P."/>
            <person name="Noll K."/>
            <person name="Richardson P."/>
        </authorList>
    </citation>
    <scope>NUCLEOTIDE SEQUENCE [LARGE SCALE GENOMIC DNA]</scope>
    <source>
        <strain evidence="2">ATCC 35602 / DSM 5306 / Rt17-B1</strain>
    </source>
</reference>
<proteinExistence type="predicted"/>
<reference evidence="1 2" key="2">
    <citation type="journal article" date="2009" name="Proc. Natl. Acad. Sci. U.S.A.">
        <title>On the chimeric nature, thermophilic origin, and phylogenetic placement of the Thermotogales.</title>
        <authorList>
            <person name="Zhaxybayeva O."/>
            <person name="Swithers K.S."/>
            <person name="Lapierre P."/>
            <person name="Fournier G.P."/>
            <person name="Bickhart D.M."/>
            <person name="DeBoy R.T."/>
            <person name="Nelson K.E."/>
            <person name="Nesbo C.L."/>
            <person name="Doolittle W.F."/>
            <person name="Gogarten J.P."/>
            <person name="Noll K.M."/>
        </authorList>
    </citation>
    <scope>NUCLEOTIDE SEQUENCE [LARGE SCALE GENOMIC DNA]</scope>
    <source>
        <strain evidence="2">ATCC 35602 / DSM 5306 / Rt17-B1</strain>
    </source>
</reference>
<keyword evidence="2" id="KW-1185">Reference proteome</keyword>
<dbReference type="HOGENOM" id="CLU_1358738_0_0_0"/>